<keyword evidence="3" id="KW-1185">Reference proteome</keyword>
<dbReference type="AlphaFoldDB" id="A0AA96GMJ2"/>
<dbReference type="KEGG" id="nneo:PQG83_04825"/>
<protein>
    <submittedName>
        <fullName evidence="2">MOSC N-terminal beta barrel domain-containing protein</fullName>
    </submittedName>
</protein>
<reference evidence="2 3" key="1">
    <citation type="submission" date="2023-01" db="EMBL/GenBank/DDBJ databases">
        <title>Cultivation and genomic characterization of new, ubiquitous marine nitrite-oxidizing bacteria from the Nitrospirales.</title>
        <authorList>
            <person name="Mueller A.J."/>
            <person name="Daebeler A."/>
            <person name="Herbold C.W."/>
            <person name="Kirkegaard R.H."/>
            <person name="Daims H."/>
        </authorList>
    </citation>
    <scope>NUCLEOTIDE SEQUENCE [LARGE SCALE GENOMIC DNA]</scope>
    <source>
        <strain evidence="2 3">DK</strain>
    </source>
</reference>
<dbReference type="SUPFAM" id="SSF50800">
    <property type="entry name" value="PK beta-barrel domain-like"/>
    <property type="match status" value="1"/>
</dbReference>
<dbReference type="RefSeq" id="WP_312747411.1">
    <property type="nucleotide sequence ID" value="NZ_CP116968.1"/>
</dbReference>
<proteinExistence type="predicted"/>
<evidence type="ECO:0000313" key="3">
    <source>
        <dbReference type="Proteomes" id="UP001302494"/>
    </source>
</evidence>
<dbReference type="InterPro" id="IPR005302">
    <property type="entry name" value="MoCF_Sase_C"/>
</dbReference>
<dbReference type="InterPro" id="IPR011037">
    <property type="entry name" value="Pyrv_Knase-like_insert_dom_sf"/>
</dbReference>
<organism evidence="2 3">
    <name type="scientific">Candidatus Nitrospira neomarina</name>
    <dbReference type="NCBI Taxonomy" id="3020899"/>
    <lineage>
        <taxon>Bacteria</taxon>
        <taxon>Pseudomonadati</taxon>
        <taxon>Nitrospirota</taxon>
        <taxon>Nitrospiria</taxon>
        <taxon>Nitrospirales</taxon>
        <taxon>Nitrospiraceae</taxon>
        <taxon>Nitrospira</taxon>
    </lineage>
</organism>
<dbReference type="PROSITE" id="PS51340">
    <property type="entry name" value="MOSC"/>
    <property type="match status" value="1"/>
</dbReference>
<dbReference type="InterPro" id="IPR005303">
    <property type="entry name" value="MOCOS_middle"/>
</dbReference>
<dbReference type="EMBL" id="CP116968">
    <property type="protein sequence ID" value="WNM63080.1"/>
    <property type="molecule type" value="Genomic_DNA"/>
</dbReference>
<dbReference type="GO" id="GO:0003824">
    <property type="term" value="F:catalytic activity"/>
    <property type="evidence" value="ECO:0007669"/>
    <property type="project" value="InterPro"/>
</dbReference>
<evidence type="ECO:0000259" key="1">
    <source>
        <dbReference type="PROSITE" id="PS51340"/>
    </source>
</evidence>
<dbReference type="Pfam" id="PF03476">
    <property type="entry name" value="MOSC_N"/>
    <property type="match status" value="1"/>
</dbReference>
<evidence type="ECO:0000313" key="2">
    <source>
        <dbReference type="EMBL" id="WNM63080.1"/>
    </source>
</evidence>
<dbReference type="GO" id="GO:0030170">
    <property type="term" value="F:pyridoxal phosphate binding"/>
    <property type="evidence" value="ECO:0007669"/>
    <property type="project" value="InterPro"/>
</dbReference>
<feature type="domain" description="MOSC" evidence="1">
    <location>
        <begin position="137"/>
        <end position="288"/>
    </location>
</feature>
<dbReference type="Gene3D" id="2.40.33.20">
    <property type="entry name" value="PK beta-barrel domain-like"/>
    <property type="match status" value="1"/>
</dbReference>
<accession>A0AA96GMJ2</accession>
<dbReference type="GO" id="GO:0030151">
    <property type="term" value="F:molybdenum ion binding"/>
    <property type="evidence" value="ECO:0007669"/>
    <property type="project" value="InterPro"/>
</dbReference>
<sequence length="289" mass="31551">MTKVLPSEMGVIQSLWRYPVKSMRGEALSLAQVTGHGLIGDRAYAILDRADGKVATAKNPKKWPDMFAFQATFLEPSGDKESGSRIRITMSDGTMVTSEQTDLSQVLSKALNREVTLALIENGKVTGVQSAMPETWIAQSEEYWPDMDGREKRDTVTDFPLPTGTFFDAAMVHLLTTGTLNQLREAYPEGHFEVPRFRPNVVVDTGADEQGFIEQGWIGQTLGIGENVRLKITGSCGRCVMTTLAQGKLPKDPGILRTAVQHNLGNVGVYASVIQGGPIRIGDGVRLEK</sequence>
<dbReference type="Pfam" id="PF03473">
    <property type="entry name" value="MOSC"/>
    <property type="match status" value="1"/>
</dbReference>
<dbReference type="Proteomes" id="UP001302494">
    <property type="component" value="Chromosome"/>
</dbReference>
<name>A0AA96GMJ2_9BACT</name>
<gene>
    <name evidence="2" type="ORF">PQG83_04825</name>
</gene>